<dbReference type="AlphaFoldDB" id="A0A6M6DZQ5"/>
<proteinExistence type="predicted"/>
<evidence type="ECO:0000313" key="1">
    <source>
        <dbReference type="EMBL" id="QJX80383.1"/>
    </source>
</evidence>
<organism evidence="1 2">
    <name type="scientific">Priestia megaterium</name>
    <name type="common">Bacillus megaterium</name>
    <dbReference type="NCBI Taxonomy" id="1404"/>
    <lineage>
        <taxon>Bacteria</taxon>
        <taxon>Bacillati</taxon>
        <taxon>Bacillota</taxon>
        <taxon>Bacilli</taxon>
        <taxon>Bacillales</taxon>
        <taxon>Bacillaceae</taxon>
        <taxon>Priestia</taxon>
    </lineage>
</organism>
<protein>
    <submittedName>
        <fullName evidence="1">Uncharacterized protein</fullName>
    </submittedName>
</protein>
<geneLocation type="plasmid" evidence="2">
    <name>pfdu301a</name>
</geneLocation>
<dbReference type="EMBL" id="CP045273">
    <property type="protein sequence ID" value="QJX80383.1"/>
    <property type="molecule type" value="Genomic_DNA"/>
</dbReference>
<gene>
    <name evidence="1" type="ORF">FDZ14_30315</name>
</gene>
<sequence length="140" mass="16432">MVLQDWIIANKAEEMGLMVSMVGEVENLKIEKNIELSKYFIEKIPNFQKDYEDNMYEFAIGGIEAYLEEINADIQSIEYPVTGREVHLIPIGENIKLKVYIEDEEYGENRIEINSFMINHNTTKEDVDVLIEFIKEYLPF</sequence>
<accession>A0A6M6DZQ5</accession>
<name>A0A6M6DZQ5_PRIMG</name>
<dbReference type="RefSeq" id="WP_171778372.1">
    <property type="nucleotide sequence ID" value="NZ_CP045273.1"/>
</dbReference>
<reference evidence="1 2" key="1">
    <citation type="submission" date="2019-10" db="EMBL/GenBank/DDBJ databases">
        <title>Complete genome sequences for adaption low water activity.</title>
        <authorList>
            <person name="Zhao L."/>
            <person name="Zhong J."/>
        </authorList>
    </citation>
    <scope>NUCLEOTIDE SEQUENCE [LARGE SCALE GENOMIC DNA]</scope>
    <source>
        <strain evidence="1 2">FDU301</strain>
        <plasmid evidence="2">pfdu301a</plasmid>
    </source>
</reference>
<dbReference type="Proteomes" id="UP000501076">
    <property type="component" value="Plasmid pFDU301A"/>
</dbReference>
<keyword evidence="1" id="KW-0614">Plasmid</keyword>
<evidence type="ECO:0000313" key="2">
    <source>
        <dbReference type="Proteomes" id="UP000501076"/>
    </source>
</evidence>